<dbReference type="STRING" id="474960.SAMN05216180_2754"/>
<accession>A0A1H8DR78</accession>
<dbReference type="PROSITE" id="PS50109">
    <property type="entry name" value="HIS_KIN"/>
    <property type="match status" value="1"/>
</dbReference>
<keyword evidence="8 9" id="KW-0472">Membrane</keyword>
<proteinExistence type="predicted"/>
<dbReference type="Pfam" id="PF00512">
    <property type="entry name" value="HisKA"/>
    <property type="match status" value="1"/>
</dbReference>
<dbReference type="PANTHER" id="PTHR43711:SF1">
    <property type="entry name" value="HISTIDINE KINASE 1"/>
    <property type="match status" value="1"/>
</dbReference>
<name>A0A1H8DR78_9FIRM</name>
<gene>
    <name evidence="11" type="ORF">SAMN05216180_2754</name>
</gene>
<sequence>MFKQLQLRLTFVCTAITGVILIAMACGSLAIAEQHLAQRGQISFKSDVNAILYHIGSQNVLDHAWLAQTETSSRLMIDVRDNGKPLLYNGTWDVENRQTMAQKARETALQQYGLNVSVAPDTRVQTQTAIFTLTDITGNEYYSASAVVPVAKGWVGLTVVKSKHDEQVQVENLRWMFGGLVFLAVVLLTVFAWFFTAWAVKPVEESRRKQIEFVSAASHELRSPLAVIQTSISAMQQATPERAQHFASAITEECVRMSRLIGDMLTLASADNSTWSLHKEQVDLETLLLTASEHFEQIAAKKAIALSVVLPDDPLPKCRCDRQRMGQVLAVLMDNAVSYTPKGGHIELSAELYHRGIQLKVADNGVGIPDEHKAHIFDRFYRADASRSKKEHYGLGLCVAKEIVNLHHGMLIIADTPGGGATFILTLPCET</sequence>
<dbReference type="Pfam" id="PF02518">
    <property type="entry name" value="HATPase_c"/>
    <property type="match status" value="1"/>
</dbReference>
<dbReference type="SUPFAM" id="SSF47384">
    <property type="entry name" value="Homodimeric domain of signal transducing histidine kinase"/>
    <property type="match status" value="1"/>
</dbReference>
<evidence type="ECO:0000256" key="4">
    <source>
        <dbReference type="ARBA" id="ARBA00022553"/>
    </source>
</evidence>
<protein>
    <recommendedName>
        <fullName evidence="3">histidine kinase</fullName>
        <ecNumber evidence="3">2.7.13.3</ecNumber>
    </recommendedName>
</protein>
<comment type="catalytic activity">
    <reaction evidence="1">
        <text>ATP + protein L-histidine = ADP + protein N-phospho-L-histidine.</text>
        <dbReference type="EC" id="2.7.13.3"/>
    </reaction>
</comment>
<dbReference type="InterPro" id="IPR003661">
    <property type="entry name" value="HisK_dim/P_dom"/>
</dbReference>
<dbReference type="AlphaFoldDB" id="A0A1H8DR78"/>
<evidence type="ECO:0000256" key="2">
    <source>
        <dbReference type="ARBA" id="ARBA00004370"/>
    </source>
</evidence>
<dbReference type="EMBL" id="FOCG01000003">
    <property type="protein sequence ID" value="SEN09772.1"/>
    <property type="molecule type" value="Genomic_DNA"/>
</dbReference>
<feature type="domain" description="Histidine kinase" evidence="10">
    <location>
        <begin position="216"/>
        <end position="431"/>
    </location>
</feature>
<keyword evidence="9" id="KW-1133">Transmembrane helix</keyword>
<dbReference type="FunFam" id="3.30.565.10:FF:000006">
    <property type="entry name" value="Sensor histidine kinase WalK"/>
    <property type="match status" value="1"/>
</dbReference>
<dbReference type="CDD" id="cd00082">
    <property type="entry name" value="HisKA"/>
    <property type="match status" value="1"/>
</dbReference>
<dbReference type="PANTHER" id="PTHR43711">
    <property type="entry name" value="TWO-COMPONENT HISTIDINE KINASE"/>
    <property type="match status" value="1"/>
</dbReference>
<dbReference type="SMART" id="SM00388">
    <property type="entry name" value="HisKA"/>
    <property type="match status" value="1"/>
</dbReference>
<dbReference type="SUPFAM" id="SSF55874">
    <property type="entry name" value="ATPase domain of HSP90 chaperone/DNA topoisomerase II/histidine kinase"/>
    <property type="match status" value="1"/>
</dbReference>
<dbReference type="GO" id="GO:0000155">
    <property type="term" value="F:phosphorelay sensor kinase activity"/>
    <property type="evidence" value="ECO:0007669"/>
    <property type="project" value="InterPro"/>
</dbReference>
<evidence type="ECO:0000313" key="12">
    <source>
        <dbReference type="Proteomes" id="UP000199158"/>
    </source>
</evidence>
<keyword evidence="4" id="KW-0597">Phosphoprotein</keyword>
<dbReference type="EC" id="2.7.13.3" evidence="3"/>
<dbReference type="InterPro" id="IPR005467">
    <property type="entry name" value="His_kinase_dom"/>
</dbReference>
<feature type="transmembrane region" description="Helical" evidence="9">
    <location>
        <begin position="175"/>
        <end position="200"/>
    </location>
</feature>
<evidence type="ECO:0000256" key="3">
    <source>
        <dbReference type="ARBA" id="ARBA00012438"/>
    </source>
</evidence>
<evidence type="ECO:0000256" key="1">
    <source>
        <dbReference type="ARBA" id="ARBA00000085"/>
    </source>
</evidence>
<keyword evidence="5" id="KW-0808">Transferase</keyword>
<dbReference type="InterPro" id="IPR036890">
    <property type="entry name" value="HATPase_C_sf"/>
</dbReference>
<evidence type="ECO:0000313" key="11">
    <source>
        <dbReference type="EMBL" id="SEN09772.1"/>
    </source>
</evidence>
<dbReference type="PRINTS" id="PR00344">
    <property type="entry name" value="BCTRLSENSOR"/>
</dbReference>
<evidence type="ECO:0000256" key="5">
    <source>
        <dbReference type="ARBA" id="ARBA00022679"/>
    </source>
</evidence>
<organism evidence="11 12">
    <name type="scientific">Hydrogenoanaerobacterium saccharovorans</name>
    <dbReference type="NCBI Taxonomy" id="474960"/>
    <lineage>
        <taxon>Bacteria</taxon>
        <taxon>Bacillati</taxon>
        <taxon>Bacillota</taxon>
        <taxon>Clostridia</taxon>
        <taxon>Eubacteriales</taxon>
        <taxon>Oscillospiraceae</taxon>
        <taxon>Hydrogenoanaerobacterium</taxon>
    </lineage>
</organism>
<keyword evidence="12" id="KW-1185">Reference proteome</keyword>
<dbReference type="Gene3D" id="3.30.565.10">
    <property type="entry name" value="Histidine kinase-like ATPase, C-terminal domain"/>
    <property type="match status" value="1"/>
</dbReference>
<dbReference type="InterPro" id="IPR004358">
    <property type="entry name" value="Sig_transdc_His_kin-like_C"/>
</dbReference>
<dbReference type="GO" id="GO:0016020">
    <property type="term" value="C:membrane"/>
    <property type="evidence" value="ECO:0007669"/>
    <property type="project" value="UniProtKB-SubCell"/>
</dbReference>
<dbReference type="InterPro" id="IPR036097">
    <property type="entry name" value="HisK_dim/P_sf"/>
</dbReference>
<dbReference type="InterPro" id="IPR050736">
    <property type="entry name" value="Sensor_HK_Regulatory"/>
</dbReference>
<evidence type="ECO:0000256" key="9">
    <source>
        <dbReference type="SAM" id="Phobius"/>
    </source>
</evidence>
<dbReference type="PROSITE" id="PS51257">
    <property type="entry name" value="PROKAR_LIPOPROTEIN"/>
    <property type="match status" value="1"/>
</dbReference>
<evidence type="ECO:0000256" key="8">
    <source>
        <dbReference type="ARBA" id="ARBA00023136"/>
    </source>
</evidence>
<dbReference type="CDD" id="cd00075">
    <property type="entry name" value="HATPase"/>
    <property type="match status" value="1"/>
</dbReference>
<comment type="subcellular location">
    <subcellularLocation>
        <location evidence="2">Membrane</location>
    </subcellularLocation>
</comment>
<evidence type="ECO:0000259" key="10">
    <source>
        <dbReference type="PROSITE" id="PS50109"/>
    </source>
</evidence>
<dbReference type="FunFam" id="1.10.287.130:FF:000001">
    <property type="entry name" value="Two-component sensor histidine kinase"/>
    <property type="match status" value="1"/>
</dbReference>
<reference evidence="11 12" key="1">
    <citation type="submission" date="2016-10" db="EMBL/GenBank/DDBJ databases">
        <authorList>
            <person name="de Groot N.N."/>
        </authorList>
    </citation>
    <scope>NUCLEOTIDE SEQUENCE [LARGE SCALE GENOMIC DNA]</scope>
    <source>
        <strain evidence="11 12">CGMCC 1.5070</strain>
    </source>
</reference>
<keyword evidence="7" id="KW-0902">Two-component regulatory system</keyword>
<evidence type="ECO:0000256" key="6">
    <source>
        <dbReference type="ARBA" id="ARBA00022777"/>
    </source>
</evidence>
<dbReference type="SMART" id="SM00387">
    <property type="entry name" value="HATPase_c"/>
    <property type="match status" value="1"/>
</dbReference>
<keyword evidence="6 11" id="KW-0418">Kinase</keyword>
<dbReference type="Proteomes" id="UP000199158">
    <property type="component" value="Unassembled WGS sequence"/>
</dbReference>
<dbReference type="Gene3D" id="1.10.287.130">
    <property type="match status" value="1"/>
</dbReference>
<evidence type="ECO:0000256" key="7">
    <source>
        <dbReference type="ARBA" id="ARBA00023012"/>
    </source>
</evidence>
<dbReference type="InterPro" id="IPR003594">
    <property type="entry name" value="HATPase_dom"/>
</dbReference>
<keyword evidence="9" id="KW-0812">Transmembrane</keyword>
<dbReference type="RefSeq" id="WP_162840935.1">
    <property type="nucleotide sequence ID" value="NZ_FOCG01000003.1"/>
</dbReference>